<evidence type="ECO:0000313" key="2">
    <source>
        <dbReference type="EMBL" id="RSH83710.1"/>
    </source>
</evidence>
<gene>
    <name evidence="2" type="ORF">EHS25_005614</name>
</gene>
<dbReference type="Proteomes" id="UP000279259">
    <property type="component" value="Unassembled WGS sequence"/>
</dbReference>
<feature type="compositionally biased region" description="Low complexity" evidence="1">
    <location>
        <begin position="18"/>
        <end position="31"/>
    </location>
</feature>
<protein>
    <submittedName>
        <fullName evidence="2">Uncharacterized protein</fullName>
    </submittedName>
</protein>
<accession>A0A427XXY7</accession>
<proteinExistence type="predicted"/>
<dbReference type="AlphaFoldDB" id="A0A427XXY7"/>
<sequence length="102" mass="11261">MEAGSQPRRSAGTQPAFLGTDLGLGSSGSSLCPRRERQTLNRLTSVVVQSEQGADMGGWEEASVRRVATKTRHLKSRGFKLLEKRKRKYDGLESEQSLIGFH</sequence>
<organism evidence="2 3">
    <name type="scientific">Saitozyma podzolica</name>
    <dbReference type="NCBI Taxonomy" id="1890683"/>
    <lineage>
        <taxon>Eukaryota</taxon>
        <taxon>Fungi</taxon>
        <taxon>Dikarya</taxon>
        <taxon>Basidiomycota</taxon>
        <taxon>Agaricomycotina</taxon>
        <taxon>Tremellomycetes</taxon>
        <taxon>Tremellales</taxon>
        <taxon>Trimorphomycetaceae</taxon>
        <taxon>Saitozyma</taxon>
    </lineage>
</organism>
<keyword evidence="3" id="KW-1185">Reference proteome</keyword>
<evidence type="ECO:0000313" key="3">
    <source>
        <dbReference type="Proteomes" id="UP000279259"/>
    </source>
</evidence>
<feature type="region of interest" description="Disordered" evidence="1">
    <location>
        <begin position="1"/>
        <end position="36"/>
    </location>
</feature>
<evidence type="ECO:0000256" key="1">
    <source>
        <dbReference type="SAM" id="MobiDB-lite"/>
    </source>
</evidence>
<comment type="caution">
    <text evidence="2">The sequence shown here is derived from an EMBL/GenBank/DDBJ whole genome shotgun (WGS) entry which is preliminary data.</text>
</comment>
<name>A0A427XXY7_9TREE</name>
<dbReference type="EMBL" id="RSCD01000024">
    <property type="protein sequence ID" value="RSH83710.1"/>
    <property type="molecule type" value="Genomic_DNA"/>
</dbReference>
<reference evidence="2 3" key="1">
    <citation type="submission" date="2018-11" db="EMBL/GenBank/DDBJ databases">
        <title>Genome sequence of Saitozyma podzolica DSM 27192.</title>
        <authorList>
            <person name="Aliyu H."/>
            <person name="Gorte O."/>
            <person name="Ochsenreither K."/>
        </authorList>
    </citation>
    <scope>NUCLEOTIDE SEQUENCE [LARGE SCALE GENOMIC DNA]</scope>
    <source>
        <strain evidence="2 3">DSM 27192</strain>
    </source>
</reference>